<name>A0ABD5YU73_9EURY</name>
<reference evidence="2" key="1">
    <citation type="journal article" date="2014" name="Int. J. Syst. Evol. Microbiol.">
        <title>Complete genome sequence of Corynebacterium casei LMG S-19264T (=DSM 44701T), isolated from a smear-ripened cheese.</title>
        <authorList>
            <consortium name="US DOE Joint Genome Institute (JGI-PGF)"/>
            <person name="Walter F."/>
            <person name="Albersmeier A."/>
            <person name="Kalinowski J."/>
            <person name="Ruckert C."/>
        </authorList>
    </citation>
    <scope>NUCLEOTIDE SEQUENCE [LARGE SCALE GENOMIC DNA]</scope>
    <source>
        <strain evidence="2">NBRC 107106</strain>
    </source>
</reference>
<protein>
    <submittedName>
        <fullName evidence="2">Uncharacterized protein</fullName>
    </submittedName>
</protein>
<dbReference type="AlphaFoldDB" id="A0ABD5YU73"/>
<dbReference type="EMBL" id="JBHTAX010000001">
    <property type="protein sequence ID" value="MFC7191873.1"/>
    <property type="molecule type" value="Genomic_DNA"/>
</dbReference>
<reference evidence="2" key="3">
    <citation type="submission" date="2024-09" db="EMBL/GenBank/DDBJ databases">
        <authorList>
            <person name="Sun Q."/>
        </authorList>
    </citation>
    <scope>NUCLEOTIDE SEQUENCE</scope>
    <source>
        <strain evidence="2">NBRC 107106</strain>
    </source>
</reference>
<dbReference type="EMBL" id="JBHTAX010000002">
    <property type="protein sequence ID" value="MFC7191937.1"/>
    <property type="molecule type" value="Genomic_DNA"/>
</dbReference>
<accession>A0ABD5YU73</accession>
<sequence>MATTQTSDSSGAVDYSDKIEKIEELFEDHNHIDVFRSTDVTGDVTLISEENEFGMHIYSNDRKKIEARDYIINFIANVNDESIFLFLKYVGEQ</sequence>
<evidence type="ECO:0000313" key="3">
    <source>
        <dbReference type="Proteomes" id="UP001596417"/>
    </source>
</evidence>
<dbReference type="Proteomes" id="UP001596417">
    <property type="component" value="Unassembled WGS sequence"/>
</dbReference>
<evidence type="ECO:0000313" key="1">
    <source>
        <dbReference type="EMBL" id="MFC7191873.1"/>
    </source>
</evidence>
<evidence type="ECO:0000313" key="2">
    <source>
        <dbReference type="EMBL" id="MFC7191937.1"/>
    </source>
</evidence>
<dbReference type="RefSeq" id="WP_264822332.1">
    <property type="nucleotide sequence ID" value="NZ_CP110249.1"/>
</dbReference>
<proteinExistence type="predicted"/>
<gene>
    <name evidence="1" type="ORF">ACFQL7_20185</name>
    <name evidence="2" type="ORF">ACFQL7_20520</name>
</gene>
<organism evidence="2 3">
    <name type="scientific">Halocatena marina</name>
    <dbReference type="NCBI Taxonomy" id="2934937"/>
    <lineage>
        <taxon>Archaea</taxon>
        <taxon>Methanobacteriati</taxon>
        <taxon>Methanobacteriota</taxon>
        <taxon>Stenosarchaea group</taxon>
        <taxon>Halobacteria</taxon>
        <taxon>Halobacteriales</taxon>
        <taxon>Natronomonadaceae</taxon>
        <taxon>Halocatena</taxon>
    </lineage>
</organism>
<dbReference type="GeneID" id="76201662"/>
<keyword evidence="3" id="KW-1185">Reference proteome</keyword>
<reference evidence="3" key="2">
    <citation type="journal article" date="2019" name="Int. J. Syst. Evol. Microbiol.">
        <title>The Global Catalogue of Microorganisms (GCM) 10K type strain sequencing project: providing services to taxonomists for standard genome sequencing and annotation.</title>
        <authorList>
            <consortium name="The Broad Institute Genomics Platform"/>
            <consortium name="The Broad Institute Genome Sequencing Center for Infectious Disease"/>
            <person name="Wu L."/>
            <person name="Ma J."/>
        </authorList>
    </citation>
    <scope>NUCLEOTIDE SEQUENCE [LARGE SCALE GENOMIC DNA]</scope>
    <source>
        <strain evidence="3">RDMS1</strain>
    </source>
</reference>
<comment type="caution">
    <text evidence="2">The sequence shown here is derived from an EMBL/GenBank/DDBJ whole genome shotgun (WGS) entry which is preliminary data.</text>
</comment>